<comment type="similarity">
    <text evidence="1 4">Belongs to the iron/ascorbate-dependent oxidoreductase family.</text>
</comment>
<evidence type="ECO:0000256" key="1">
    <source>
        <dbReference type="ARBA" id="ARBA00008056"/>
    </source>
</evidence>
<keyword evidence="3 4" id="KW-0408">Iron</keyword>
<evidence type="ECO:0000256" key="4">
    <source>
        <dbReference type="RuleBase" id="RU003682"/>
    </source>
</evidence>
<proteinExistence type="inferred from homology"/>
<dbReference type="GO" id="GO:0009805">
    <property type="term" value="P:coumarin biosynthetic process"/>
    <property type="evidence" value="ECO:0007669"/>
    <property type="project" value="UniProtKB-ARBA"/>
</dbReference>
<dbReference type="FunFam" id="2.60.120.330:FF:000079">
    <property type="entry name" value="Protein SRG1"/>
    <property type="match status" value="1"/>
</dbReference>
<dbReference type="InterPro" id="IPR005123">
    <property type="entry name" value="Oxoglu/Fe-dep_dioxygenase_dom"/>
</dbReference>
<dbReference type="Proteomes" id="UP001567538">
    <property type="component" value="Unassembled WGS sequence"/>
</dbReference>
<dbReference type="Gene3D" id="2.60.120.330">
    <property type="entry name" value="B-lactam Antibiotic, Isopenicillin N Synthase, Chain"/>
    <property type="match status" value="1"/>
</dbReference>
<dbReference type="GO" id="GO:0016706">
    <property type="term" value="F:2-oxoglutarate-dependent dioxygenase activity"/>
    <property type="evidence" value="ECO:0007669"/>
    <property type="project" value="UniProtKB-ARBA"/>
</dbReference>
<dbReference type="SUPFAM" id="SSF51197">
    <property type="entry name" value="Clavaminate synthase-like"/>
    <property type="match status" value="1"/>
</dbReference>
<feature type="domain" description="Fe2OG dioxygenase" evidence="5">
    <location>
        <begin position="194"/>
        <end position="294"/>
    </location>
</feature>
<gene>
    <name evidence="6" type="ORF">AAHA92_14361</name>
</gene>
<evidence type="ECO:0000259" key="5">
    <source>
        <dbReference type="PROSITE" id="PS51471"/>
    </source>
</evidence>
<sequence>MSAIREPAAICLRTAQQLSETSEEPPESYIWTSNIEVDAPLATEIPVVDVSRLVSSADAELAALHSALTTWGCFQAVNHGIESASLDEMLRLAREFFHQPMLEKQRYTRQGNDVEGYSSSPSVIQQHEWTDKLRLLVAPEDGRKLKYWPQNPEPFRKVLEEYSAKIRQVEEQILRSIAKTLSLTDEDCFLRKITTMSAQFNYYPPCSKPDRVFGMRPHRDGTGVTLLLQDREVRGLQLLQDNQWLSVPTMPQALLFLVGDQLEIMSNEIFKSAMHRVVINSEAERNSVVMFCSPDIAEEIEPLDQLVDEERPKMFKKVTNYAGSFFNYYHQGKRAIDTLRI</sequence>
<organism evidence="6 7">
    <name type="scientific">Salvia divinorum</name>
    <name type="common">Maria pastora</name>
    <name type="synonym">Diviner's sage</name>
    <dbReference type="NCBI Taxonomy" id="28513"/>
    <lineage>
        <taxon>Eukaryota</taxon>
        <taxon>Viridiplantae</taxon>
        <taxon>Streptophyta</taxon>
        <taxon>Embryophyta</taxon>
        <taxon>Tracheophyta</taxon>
        <taxon>Spermatophyta</taxon>
        <taxon>Magnoliopsida</taxon>
        <taxon>eudicotyledons</taxon>
        <taxon>Gunneridae</taxon>
        <taxon>Pentapetalae</taxon>
        <taxon>asterids</taxon>
        <taxon>lamiids</taxon>
        <taxon>Lamiales</taxon>
        <taxon>Lamiaceae</taxon>
        <taxon>Nepetoideae</taxon>
        <taxon>Mentheae</taxon>
        <taxon>Salviinae</taxon>
        <taxon>Salvia</taxon>
        <taxon>Salvia subgen. Calosphace</taxon>
    </lineage>
</organism>
<dbReference type="EMBL" id="JBEAFC010000006">
    <property type="protein sequence ID" value="KAL1553727.1"/>
    <property type="molecule type" value="Genomic_DNA"/>
</dbReference>
<dbReference type="InterPro" id="IPR044861">
    <property type="entry name" value="IPNS-like_FE2OG_OXY"/>
</dbReference>
<reference evidence="6 7" key="1">
    <citation type="submission" date="2024-06" db="EMBL/GenBank/DDBJ databases">
        <title>A chromosome level genome sequence of Diviner's sage (Salvia divinorum).</title>
        <authorList>
            <person name="Ford S.A."/>
            <person name="Ro D.-K."/>
            <person name="Ness R.W."/>
            <person name="Phillips M.A."/>
        </authorList>
    </citation>
    <scope>NUCLEOTIDE SEQUENCE [LARGE SCALE GENOMIC DNA]</scope>
    <source>
        <strain evidence="6">SAF-2024a</strain>
        <tissue evidence="6">Leaf</tissue>
    </source>
</reference>
<dbReference type="PANTHER" id="PTHR47991">
    <property type="entry name" value="OXOGLUTARATE/IRON-DEPENDENT DIOXYGENASE"/>
    <property type="match status" value="1"/>
</dbReference>
<evidence type="ECO:0000256" key="3">
    <source>
        <dbReference type="ARBA" id="ARBA00023004"/>
    </source>
</evidence>
<dbReference type="InterPro" id="IPR050295">
    <property type="entry name" value="Plant_2OG-oxidoreductases"/>
</dbReference>
<dbReference type="Pfam" id="PF03171">
    <property type="entry name" value="2OG-FeII_Oxy"/>
    <property type="match status" value="1"/>
</dbReference>
<dbReference type="PROSITE" id="PS51471">
    <property type="entry name" value="FE2OG_OXY"/>
    <property type="match status" value="1"/>
</dbReference>
<evidence type="ECO:0000313" key="7">
    <source>
        <dbReference type="Proteomes" id="UP001567538"/>
    </source>
</evidence>
<dbReference type="InterPro" id="IPR026992">
    <property type="entry name" value="DIOX_N"/>
</dbReference>
<dbReference type="Pfam" id="PF14226">
    <property type="entry name" value="DIOX_N"/>
    <property type="match status" value="1"/>
</dbReference>
<dbReference type="GO" id="GO:0046872">
    <property type="term" value="F:metal ion binding"/>
    <property type="evidence" value="ECO:0007669"/>
    <property type="project" value="UniProtKB-KW"/>
</dbReference>
<keyword evidence="7" id="KW-1185">Reference proteome</keyword>
<evidence type="ECO:0000256" key="2">
    <source>
        <dbReference type="ARBA" id="ARBA00022723"/>
    </source>
</evidence>
<accession>A0ABD1HBV5</accession>
<protein>
    <submittedName>
        <fullName evidence="6">Protein SRG1-like</fullName>
    </submittedName>
</protein>
<keyword evidence="4" id="KW-0560">Oxidoreductase</keyword>
<comment type="caution">
    <text evidence="6">The sequence shown here is derived from an EMBL/GenBank/DDBJ whole genome shotgun (WGS) entry which is preliminary data.</text>
</comment>
<evidence type="ECO:0000313" key="6">
    <source>
        <dbReference type="EMBL" id="KAL1553727.1"/>
    </source>
</evidence>
<dbReference type="AlphaFoldDB" id="A0ABD1HBV5"/>
<keyword evidence="2 4" id="KW-0479">Metal-binding</keyword>
<dbReference type="GO" id="GO:0002238">
    <property type="term" value="P:response to molecule of fungal origin"/>
    <property type="evidence" value="ECO:0007669"/>
    <property type="project" value="UniProtKB-ARBA"/>
</dbReference>
<dbReference type="InterPro" id="IPR027443">
    <property type="entry name" value="IPNS-like_sf"/>
</dbReference>
<name>A0ABD1HBV5_SALDI</name>